<accession>V5G7T6</accession>
<dbReference type="PANTHER" id="PTHR42791:SF1">
    <property type="entry name" value="N-ACETYLTRANSFERASE DOMAIN-CONTAINING PROTEIN"/>
    <property type="match status" value="1"/>
</dbReference>
<gene>
    <name evidence="1" type="ORF">PVAR5_5600</name>
</gene>
<evidence type="ECO:0008006" key="3">
    <source>
        <dbReference type="Google" id="ProtNLM"/>
    </source>
</evidence>
<dbReference type="SUPFAM" id="SSF55729">
    <property type="entry name" value="Acyl-CoA N-acyltransferases (Nat)"/>
    <property type="match status" value="1"/>
</dbReference>
<sequence>MTLPAISIVGEEYANQAAEVIAAAFSSSSFTAYLLRDKDSTWPPGQIPTEVILPHFQESMPKKLKYGGEMVEAGNWAAVAVWFPPGRSIPIDDNADPRVKDFRDTFAQIKKQHLQGRDYWYLNLIGRHPNRTDAGVVRALIDPYLKRAREQGAAVWLEAITEHGKQVYEHLSFRTVVEIRVGVGKTNSMGEFDENGEGILVMKVIIPVDLEDGRHPRIYRVGKGPTAIRFRDDRSSPKDIVRAKKKFGGLQHRTIGTVPQLGWVLGPVWIGIVALAIHWRDPEVTCHN</sequence>
<organism evidence="1 2">
    <name type="scientific">Byssochlamys spectabilis (strain No. 5 / NBRC 109023)</name>
    <name type="common">Paecilomyces variotii</name>
    <dbReference type="NCBI Taxonomy" id="1356009"/>
    <lineage>
        <taxon>Eukaryota</taxon>
        <taxon>Fungi</taxon>
        <taxon>Dikarya</taxon>
        <taxon>Ascomycota</taxon>
        <taxon>Pezizomycotina</taxon>
        <taxon>Eurotiomycetes</taxon>
        <taxon>Eurotiomycetidae</taxon>
        <taxon>Eurotiales</taxon>
        <taxon>Thermoascaceae</taxon>
        <taxon>Paecilomyces</taxon>
    </lineage>
</organism>
<dbReference type="EMBL" id="BAUL01000180">
    <property type="protein sequence ID" value="GAD96932.1"/>
    <property type="molecule type" value="Genomic_DNA"/>
</dbReference>
<comment type="caution">
    <text evidence="1">The sequence shown here is derived from an EMBL/GenBank/DDBJ whole genome shotgun (WGS) entry which is preliminary data.</text>
</comment>
<reference evidence="2" key="1">
    <citation type="journal article" date="2014" name="Genome Announc.">
        <title>Draft genome sequence of the formaldehyde-resistant fungus Byssochlamys spectabilis No. 5 (anamorph Paecilomyces variotii No. 5) (NBRC109023).</title>
        <authorList>
            <person name="Oka T."/>
            <person name="Ekino K."/>
            <person name="Fukuda K."/>
            <person name="Nomura Y."/>
        </authorList>
    </citation>
    <scope>NUCLEOTIDE SEQUENCE [LARGE SCALE GENOMIC DNA]</scope>
    <source>
        <strain evidence="2">No. 5 / NBRC 109023</strain>
    </source>
</reference>
<name>V5G7T6_BYSSN</name>
<evidence type="ECO:0000313" key="1">
    <source>
        <dbReference type="EMBL" id="GAD96932.1"/>
    </source>
</evidence>
<dbReference type="InParanoid" id="V5G7T6"/>
<keyword evidence="2" id="KW-1185">Reference proteome</keyword>
<proteinExistence type="predicted"/>
<dbReference type="Proteomes" id="UP000018001">
    <property type="component" value="Unassembled WGS sequence"/>
</dbReference>
<dbReference type="FunCoup" id="V5G7T6">
    <property type="interactions" value="51"/>
</dbReference>
<dbReference type="HOGENOM" id="CLU_069195_0_0_1"/>
<dbReference type="Gene3D" id="3.40.630.30">
    <property type="match status" value="1"/>
</dbReference>
<dbReference type="InterPro" id="IPR016181">
    <property type="entry name" value="Acyl_CoA_acyltransferase"/>
</dbReference>
<protein>
    <recommendedName>
        <fullName evidence="3">N-acetyltransferase domain-containing protein</fullName>
    </recommendedName>
</protein>
<dbReference type="eggNOG" id="ENOG502RYMB">
    <property type="taxonomic scope" value="Eukaryota"/>
</dbReference>
<dbReference type="AlphaFoldDB" id="V5G7T6"/>
<evidence type="ECO:0000313" key="2">
    <source>
        <dbReference type="Proteomes" id="UP000018001"/>
    </source>
</evidence>
<dbReference type="PANTHER" id="PTHR42791">
    <property type="entry name" value="GNAT FAMILY ACETYLTRANSFERASE"/>
    <property type="match status" value="1"/>
</dbReference>
<dbReference type="OrthoDB" id="410198at2759"/>
<dbReference type="InterPro" id="IPR052523">
    <property type="entry name" value="Trichothecene_AcTrans"/>
</dbReference>